<gene>
    <name evidence="8" type="ORF">ARAM_006683</name>
</gene>
<feature type="transmembrane region" description="Helical" evidence="6">
    <location>
        <begin position="230"/>
        <end position="250"/>
    </location>
</feature>
<sequence>AWVPEVWPEEDFGWTARTDMTSSDSPEYLAQSKVTDLIVCYSIPIPLEILSTALRLWAQRQPWRGGLAFDDILMIWATIVSVGLCVSGLVYGPPYGMGRHIEALSGQEVETFMLGDYVFSHFYDFAIASTKLSVLALYYRLFPTQKFRFIVTLTAGFVFLWLATMEFVLGFQCRPIQKFWNSEIPGKCFDLVAFSYFTNITNLATDIWIFVLPLPIILRLQISRPKKIGLSFLFSVGLATCAVSAVRLSVVVSQGSSDFTWAGVPLGILSVWEPLGGILCANLPIIYKPLVTAFRRAAGLPSADQSGAGVHDSWYRLDNSSRSKGNARLVTYANGADGEMIRLEPVEADGILVERHVEQQVYYEVDHTAQK</sequence>
<evidence type="ECO:0000256" key="2">
    <source>
        <dbReference type="ARBA" id="ARBA00022692"/>
    </source>
</evidence>
<evidence type="ECO:0000313" key="8">
    <source>
        <dbReference type="EMBL" id="KKK15818.1"/>
    </source>
</evidence>
<dbReference type="Proteomes" id="UP000034291">
    <property type="component" value="Unassembled WGS sequence"/>
</dbReference>
<keyword evidence="9" id="KW-1185">Reference proteome</keyword>
<name>A0A0F8U8D5_9EURO</name>
<comment type="subcellular location">
    <subcellularLocation>
        <location evidence="1">Membrane</location>
        <topology evidence="1">Multi-pass membrane protein</topology>
    </subcellularLocation>
</comment>
<feature type="domain" description="Rhodopsin" evidence="7">
    <location>
        <begin position="54"/>
        <end position="290"/>
    </location>
</feature>
<feature type="transmembrane region" description="Helical" evidence="6">
    <location>
        <begin position="191"/>
        <end position="218"/>
    </location>
</feature>
<dbReference type="EMBL" id="JZBS01003175">
    <property type="protein sequence ID" value="KKK15818.1"/>
    <property type="molecule type" value="Genomic_DNA"/>
</dbReference>
<feature type="transmembrane region" description="Helical" evidence="6">
    <location>
        <begin position="262"/>
        <end position="287"/>
    </location>
</feature>
<dbReference type="PANTHER" id="PTHR33048:SF8">
    <property type="entry name" value="INTEGRAL MEMBRANE PROTEIN-RELATED"/>
    <property type="match status" value="1"/>
</dbReference>
<evidence type="ECO:0000313" key="9">
    <source>
        <dbReference type="Proteomes" id="UP000034291"/>
    </source>
</evidence>
<evidence type="ECO:0000256" key="4">
    <source>
        <dbReference type="ARBA" id="ARBA00023136"/>
    </source>
</evidence>
<feature type="transmembrane region" description="Helical" evidence="6">
    <location>
        <begin position="72"/>
        <end position="91"/>
    </location>
</feature>
<keyword evidence="3 6" id="KW-1133">Transmembrane helix</keyword>
<accession>A0A0F8U8D5</accession>
<feature type="transmembrane region" description="Helical" evidence="6">
    <location>
        <begin position="122"/>
        <end position="142"/>
    </location>
</feature>
<evidence type="ECO:0000256" key="1">
    <source>
        <dbReference type="ARBA" id="ARBA00004141"/>
    </source>
</evidence>
<evidence type="ECO:0000259" key="7">
    <source>
        <dbReference type="Pfam" id="PF20684"/>
    </source>
</evidence>
<dbReference type="InterPro" id="IPR052337">
    <property type="entry name" value="SAT4-like"/>
</dbReference>
<feature type="non-terminal residue" evidence="8">
    <location>
        <position position="1"/>
    </location>
</feature>
<evidence type="ECO:0000256" key="6">
    <source>
        <dbReference type="SAM" id="Phobius"/>
    </source>
</evidence>
<dbReference type="AlphaFoldDB" id="A0A0F8U8D5"/>
<dbReference type="GO" id="GO:0016020">
    <property type="term" value="C:membrane"/>
    <property type="evidence" value="ECO:0007669"/>
    <property type="project" value="UniProtKB-SubCell"/>
</dbReference>
<evidence type="ECO:0000256" key="5">
    <source>
        <dbReference type="ARBA" id="ARBA00038359"/>
    </source>
</evidence>
<dbReference type="Pfam" id="PF20684">
    <property type="entry name" value="Fung_rhodopsin"/>
    <property type="match status" value="1"/>
</dbReference>
<organism evidence="8 9">
    <name type="scientific">Aspergillus rambellii</name>
    <dbReference type="NCBI Taxonomy" id="308745"/>
    <lineage>
        <taxon>Eukaryota</taxon>
        <taxon>Fungi</taxon>
        <taxon>Dikarya</taxon>
        <taxon>Ascomycota</taxon>
        <taxon>Pezizomycotina</taxon>
        <taxon>Eurotiomycetes</taxon>
        <taxon>Eurotiomycetidae</taxon>
        <taxon>Eurotiales</taxon>
        <taxon>Aspergillaceae</taxon>
        <taxon>Aspergillus</taxon>
        <taxon>Aspergillus subgen. Nidulantes</taxon>
    </lineage>
</organism>
<dbReference type="PANTHER" id="PTHR33048">
    <property type="entry name" value="PTH11-LIKE INTEGRAL MEMBRANE PROTEIN (AFU_ORTHOLOGUE AFUA_5G11245)"/>
    <property type="match status" value="1"/>
</dbReference>
<reference evidence="8 9" key="1">
    <citation type="submission" date="2015-02" db="EMBL/GenBank/DDBJ databases">
        <title>Draft Genome Sequences of Two Closely-Related Aflatoxigenic Aspergillus Species Obtained from the Cote d'Ivoire.</title>
        <authorList>
            <person name="Moore G.G."/>
            <person name="Beltz S.B."/>
            <person name="Mack B.M."/>
        </authorList>
    </citation>
    <scope>NUCLEOTIDE SEQUENCE [LARGE SCALE GENOMIC DNA]</scope>
    <source>
        <strain evidence="8 9">SRRC1468</strain>
    </source>
</reference>
<feature type="transmembrane region" description="Helical" evidence="6">
    <location>
        <begin position="149"/>
        <end position="171"/>
    </location>
</feature>
<keyword evidence="2 6" id="KW-0812">Transmembrane</keyword>
<evidence type="ECO:0000256" key="3">
    <source>
        <dbReference type="ARBA" id="ARBA00022989"/>
    </source>
</evidence>
<protein>
    <recommendedName>
        <fullName evidence="7">Rhodopsin domain-containing protein</fullName>
    </recommendedName>
</protein>
<dbReference type="InterPro" id="IPR049326">
    <property type="entry name" value="Rhodopsin_dom_fungi"/>
</dbReference>
<dbReference type="OrthoDB" id="3529975at2759"/>
<proteinExistence type="inferred from homology"/>
<comment type="similarity">
    <text evidence="5">Belongs to the SAT4 family.</text>
</comment>
<keyword evidence="4 6" id="KW-0472">Membrane</keyword>
<comment type="caution">
    <text evidence="8">The sequence shown here is derived from an EMBL/GenBank/DDBJ whole genome shotgun (WGS) entry which is preliminary data.</text>
</comment>